<accession>A0ABS6GJD3</accession>
<dbReference type="Pfam" id="PF13649">
    <property type="entry name" value="Methyltransf_25"/>
    <property type="match status" value="1"/>
</dbReference>
<evidence type="ECO:0000259" key="2">
    <source>
        <dbReference type="Pfam" id="PF13649"/>
    </source>
</evidence>
<evidence type="ECO:0000313" key="4">
    <source>
        <dbReference type="Proteomes" id="UP000812672"/>
    </source>
</evidence>
<keyword evidence="3" id="KW-0489">Methyltransferase</keyword>
<evidence type="ECO:0000313" key="3">
    <source>
        <dbReference type="EMBL" id="MBU6079399.1"/>
    </source>
</evidence>
<comment type="caution">
    <text evidence="3">The sequence shown here is derived from an EMBL/GenBank/DDBJ whole genome shotgun (WGS) entry which is preliminary data.</text>
</comment>
<dbReference type="PANTHER" id="PTHR43861">
    <property type="entry name" value="TRANS-ACONITATE 2-METHYLTRANSFERASE-RELATED"/>
    <property type="match status" value="1"/>
</dbReference>
<protein>
    <submittedName>
        <fullName evidence="3">Class I SAM-dependent methyltransferase</fullName>
    </submittedName>
</protein>
<dbReference type="GO" id="GO:0008168">
    <property type="term" value="F:methyltransferase activity"/>
    <property type="evidence" value="ECO:0007669"/>
    <property type="project" value="UniProtKB-KW"/>
</dbReference>
<name>A0ABS6GJD3_9BACI</name>
<dbReference type="RefSeq" id="WP_216686448.1">
    <property type="nucleotide sequence ID" value="NZ_CAUPKR010000001.1"/>
</dbReference>
<dbReference type="Proteomes" id="UP000812672">
    <property type="component" value="Unassembled WGS sequence"/>
</dbReference>
<dbReference type="EMBL" id="JAHLZF010000001">
    <property type="protein sequence ID" value="MBU6079399.1"/>
    <property type="molecule type" value="Genomic_DNA"/>
</dbReference>
<organism evidence="3 4">
    <name type="scientific">Allobacillus halotolerans</name>
    <dbReference type="NCBI Taxonomy" id="570278"/>
    <lineage>
        <taxon>Bacteria</taxon>
        <taxon>Bacillati</taxon>
        <taxon>Bacillota</taxon>
        <taxon>Bacilli</taxon>
        <taxon>Bacillales</taxon>
        <taxon>Bacillaceae</taxon>
        <taxon>Allobacillus</taxon>
    </lineage>
</organism>
<dbReference type="CDD" id="cd02440">
    <property type="entry name" value="AdoMet_MTases"/>
    <property type="match status" value="1"/>
</dbReference>
<dbReference type="InterPro" id="IPR041698">
    <property type="entry name" value="Methyltransf_25"/>
</dbReference>
<proteinExistence type="predicted"/>
<gene>
    <name evidence="3" type="ORF">KQ486_00040</name>
</gene>
<feature type="domain" description="Methyltransferase" evidence="2">
    <location>
        <begin position="54"/>
        <end position="155"/>
    </location>
</feature>
<keyword evidence="1" id="KW-0808">Transferase</keyword>
<evidence type="ECO:0000256" key="1">
    <source>
        <dbReference type="ARBA" id="ARBA00022679"/>
    </source>
</evidence>
<keyword evidence="4" id="KW-1185">Reference proteome</keyword>
<reference evidence="3 4" key="1">
    <citation type="journal article" date="2011" name="Int. J. Syst. Evol. Microbiol.">
        <title>Allobacillus halotolerans gen. nov., sp. nov. isolated from shrimp paste.</title>
        <authorList>
            <person name="Sheu S.Y."/>
            <person name="Arun A.B."/>
            <person name="Jiang S.R."/>
            <person name="Young C.C."/>
            <person name="Chen W.M."/>
        </authorList>
    </citation>
    <scope>NUCLEOTIDE SEQUENCE [LARGE SCALE GENOMIC DNA]</scope>
    <source>
        <strain evidence="3 4">LMG 24826</strain>
    </source>
</reference>
<sequence length="245" mass="28376">MDKETKQIRQEEVEYHQQFYQEHELFEEGTWLEEPIPSVMDAFQLIRQKPNLRILDLGSGVGRHSIPIAKDIKSRGGIIVCVDLLEEAVENLNHYAKEYDVQQVVEAVQSDIGDYRMKENQFDFIIAVSSLEHTSSETAFREVLTRMERGTKPGGINCIIINAEASDQQEEKTMEIDKPTEELLSELDLHYKGWEKINRFIEPLAFQTVRGGESMWLYARAITYVVRKNEQSNGFQSEMKIDQNT</sequence>
<dbReference type="GO" id="GO:0032259">
    <property type="term" value="P:methylation"/>
    <property type="evidence" value="ECO:0007669"/>
    <property type="project" value="UniProtKB-KW"/>
</dbReference>